<evidence type="ECO:0000313" key="2">
    <source>
        <dbReference type="Proteomes" id="UP000580856"/>
    </source>
</evidence>
<dbReference type="RefSeq" id="WP_167940279.1">
    <property type="nucleotide sequence ID" value="NZ_JAATJA010000001.1"/>
</dbReference>
<gene>
    <name evidence="1" type="ORF">GGQ74_000841</name>
</gene>
<protein>
    <submittedName>
        <fullName evidence="1">Phage tail protein X</fullName>
    </submittedName>
</protein>
<organism evidence="1 2">
    <name type="scientific">Desulfobaculum xiamenense</name>
    <dbReference type="NCBI Taxonomy" id="995050"/>
    <lineage>
        <taxon>Bacteria</taxon>
        <taxon>Pseudomonadati</taxon>
        <taxon>Thermodesulfobacteriota</taxon>
        <taxon>Desulfovibrionia</taxon>
        <taxon>Desulfovibrionales</taxon>
        <taxon>Desulfovibrionaceae</taxon>
        <taxon>Desulfobaculum</taxon>
    </lineage>
</organism>
<accession>A0A846QG38</accession>
<evidence type="ECO:0000313" key="1">
    <source>
        <dbReference type="EMBL" id="NJB67201.1"/>
    </source>
</evidence>
<dbReference type="InterPro" id="IPR008861">
    <property type="entry name" value="GpX-like"/>
</dbReference>
<name>A0A846QG38_9BACT</name>
<proteinExistence type="predicted"/>
<keyword evidence="2" id="KW-1185">Reference proteome</keyword>
<sequence>MIRYRTKDGDMLDLICQRHYGRTADVVETVLDANPGLAAFGPVLSAGLVIVLPEISEPHAIEEGVTLWD</sequence>
<dbReference type="AlphaFoldDB" id="A0A846QG38"/>
<dbReference type="Proteomes" id="UP000580856">
    <property type="component" value="Unassembled WGS sequence"/>
</dbReference>
<dbReference type="EMBL" id="JAATJA010000001">
    <property type="protein sequence ID" value="NJB67201.1"/>
    <property type="molecule type" value="Genomic_DNA"/>
</dbReference>
<comment type="caution">
    <text evidence="1">The sequence shown here is derived from an EMBL/GenBank/DDBJ whole genome shotgun (WGS) entry which is preliminary data.</text>
</comment>
<reference evidence="1 2" key="1">
    <citation type="submission" date="2020-03" db="EMBL/GenBank/DDBJ databases">
        <title>Genomic Encyclopedia of Type Strains, Phase IV (KMG-IV): sequencing the most valuable type-strain genomes for metagenomic binning, comparative biology and taxonomic classification.</title>
        <authorList>
            <person name="Goeker M."/>
        </authorList>
    </citation>
    <scope>NUCLEOTIDE SEQUENCE [LARGE SCALE GENOMIC DNA]</scope>
    <source>
        <strain evidence="1 2">DSM 24233</strain>
    </source>
</reference>
<dbReference type="Pfam" id="PF05489">
    <property type="entry name" value="Phage_tail_X"/>
    <property type="match status" value="1"/>
</dbReference>